<comment type="catalytic activity">
    <reaction evidence="1 4">
        <text>3-dehydroquinate = 3-dehydroshikimate + H2O</text>
        <dbReference type="Rhea" id="RHEA:21096"/>
        <dbReference type="ChEBI" id="CHEBI:15377"/>
        <dbReference type="ChEBI" id="CHEBI:16630"/>
        <dbReference type="ChEBI" id="CHEBI:32364"/>
        <dbReference type="EC" id="4.2.1.10"/>
    </reaction>
</comment>
<dbReference type="GO" id="GO:0003855">
    <property type="term" value="F:3-dehydroquinate dehydratase activity"/>
    <property type="evidence" value="ECO:0007669"/>
    <property type="project" value="UniProtKB-UniRule"/>
</dbReference>
<reference evidence="6" key="3">
    <citation type="submission" date="2016-10" db="EMBL/GenBank/DDBJ databases">
        <authorList>
            <person name="de Groot N.N."/>
        </authorList>
    </citation>
    <scope>NUCLEOTIDE SEQUENCE [LARGE SCALE GENOMIC DNA]</scope>
    <source>
        <strain evidence="6">DSM 16632</strain>
    </source>
</reference>
<keyword evidence="3 4" id="KW-0704">Schiff base</keyword>
<dbReference type="CDD" id="cd00502">
    <property type="entry name" value="DHQase_I"/>
    <property type="match status" value="1"/>
</dbReference>
<feature type="active site" description="Proton donor/acceptor" evidence="4">
    <location>
        <position position="120"/>
    </location>
</feature>
<dbReference type="Proteomes" id="UP000183442">
    <property type="component" value="Unassembled WGS sequence"/>
</dbReference>
<protein>
    <recommendedName>
        <fullName evidence="4">3-dehydroquinate dehydratase</fullName>
        <shortName evidence="4">3-dehydroquinase</shortName>
        <ecNumber evidence="4">4.2.1.10</ecNumber>
    </recommendedName>
    <alternativeName>
        <fullName evidence="4">Type I DHQase</fullName>
    </alternativeName>
    <alternativeName>
        <fullName evidence="4">Type I dehydroquinase</fullName>
        <shortName evidence="4">DHQ1</shortName>
    </alternativeName>
</protein>
<dbReference type="FunFam" id="3.20.20.70:FF:000047">
    <property type="entry name" value="3-dehydroquinate dehydratase"/>
    <property type="match status" value="1"/>
</dbReference>
<dbReference type="InterPro" id="IPR013785">
    <property type="entry name" value="Aldolase_TIM"/>
</dbReference>
<keyword evidence="2 4" id="KW-0456">Lyase</keyword>
<proteinExistence type="inferred from homology"/>
<dbReference type="PANTHER" id="PTHR43699:SF1">
    <property type="entry name" value="3-DEHYDROQUINATE DEHYDRATASE"/>
    <property type="match status" value="1"/>
</dbReference>
<evidence type="ECO:0000256" key="4">
    <source>
        <dbReference type="HAMAP-Rule" id="MF_00214"/>
    </source>
</evidence>
<dbReference type="Proteomes" id="UP000066376">
    <property type="component" value="Chromosome"/>
</dbReference>
<comment type="similarity">
    <text evidence="4">Belongs to the type-I 3-dehydroquinase family.</text>
</comment>
<sequence length="227" mass="25278">MYSETKIVIPIFQKNKENILKVANECIIKGADILELRIDGMENPNPQTVKEIIGEIDFPIIATNRTSKEGGSFRGSDEERVAILRECADLADYIDIELQTDKELIKSITDTGVKTIISYHNFKQTPDLDILMDIVIREKELGDIAKIAVMPNSLEDTLTILPILSHFDNTVAISMGELGSYTRVIASKFNSPFTFAVVNDNTAPGQIDIDTMKTLLNSDLINTDDLK</sequence>
<feature type="binding site" evidence="4">
    <location>
        <begin position="35"/>
        <end position="37"/>
    </location>
    <ligand>
        <name>3-dehydroquinate</name>
        <dbReference type="ChEBI" id="CHEBI:32364"/>
    </ligand>
</feature>
<evidence type="ECO:0000313" key="8">
    <source>
        <dbReference type="Proteomes" id="UP000183442"/>
    </source>
</evidence>
<dbReference type="PATRIC" id="fig|294671.3.peg.811"/>
<reference evidence="8" key="4">
    <citation type="submission" date="2016-10" db="EMBL/GenBank/DDBJ databases">
        <authorList>
            <person name="Varghese N."/>
        </authorList>
    </citation>
    <scope>NUCLEOTIDE SEQUENCE [LARGE SCALE GENOMIC DNA]</scope>
    <source>
        <strain evidence="8">DSM 16632</strain>
    </source>
</reference>
<dbReference type="RefSeq" id="WP_067146497.1">
    <property type="nucleotide sequence ID" value="NZ_CP014265.1"/>
</dbReference>
<feature type="binding site" evidence="4">
    <location>
        <position position="206"/>
    </location>
    <ligand>
        <name>3-dehydroquinate</name>
        <dbReference type="ChEBI" id="CHEBI:32364"/>
    </ligand>
</feature>
<dbReference type="GO" id="GO:0009423">
    <property type="term" value="P:chorismate biosynthetic process"/>
    <property type="evidence" value="ECO:0007669"/>
    <property type="project" value="UniProtKB-UniRule"/>
</dbReference>
<organism evidence="5 7">
    <name type="scientific">Methanobrevibacter olleyae</name>
    <dbReference type="NCBI Taxonomy" id="294671"/>
    <lineage>
        <taxon>Archaea</taxon>
        <taxon>Methanobacteriati</taxon>
        <taxon>Methanobacteriota</taxon>
        <taxon>Methanomada group</taxon>
        <taxon>Methanobacteria</taxon>
        <taxon>Methanobacteriales</taxon>
        <taxon>Methanobacteriaceae</taxon>
        <taxon>Methanobrevibacter</taxon>
    </lineage>
</organism>
<reference evidence="5 7" key="1">
    <citation type="journal article" date="2016" name="Genome Announc.">
        <title>Draft Genome Sequence of the Rumen Methanogen Methanobrevibacter olleyae YLM1.</title>
        <authorList>
            <person name="Kelly W.J."/>
            <person name="Li D."/>
            <person name="Lambie S.C."/>
            <person name="Cox F."/>
            <person name="Attwood G.T."/>
            <person name="Altermann E."/>
            <person name="Leahy S.C."/>
        </authorList>
    </citation>
    <scope>NUCLEOTIDE SEQUENCE [LARGE SCALE GENOMIC DNA]</scope>
    <source>
        <strain evidence="5 7">YLM1</strain>
    </source>
</reference>
<dbReference type="GO" id="GO:0009073">
    <property type="term" value="P:aromatic amino acid family biosynthetic process"/>
    <property type="evidence" value="ECO:0007669"/>
    <property type="project" value="UniProtKB-KW"/>
</dbReference>
<comment type="caution">
    <text evidence="4">Lacks conserved residue(s) required for the propagation of feature annotation.</text>
</comment>
<evidence type="ECO:0000313" key="5">
    <source>
        <dbReference type="EMBL" id="AMK15335.1"/>
    </source>
</evidence>
<dbReference type="STRING" id="294671.YLM1_0778"/>
<dbReference type="NCBIfam" id="TIGR01093">
    <property type="entry name" value="aroD"/>
    <property type="match status" value="1"/>
</dbReference>
<keyword evidence="4" id="KW-0028">Amino-acid biosynthesis</keyword>
<dbReference type="SUPFAM" id="SSF51569">
    <property type="entry name" value="Aldolase"/>
    <property type="match status" value="1"/>
</dbReference>
<dbReference type="Gene3D" id="3.20.20.70">
    <property type="entry name" value="Aldolase class I"/>
    <property type="match status" value="1"/>
</dbReference>
<dbReference type="EC" id="4.2.1.10" evidence="4"/>
<dbReference type="UniPathway" id="UPA00053">
    <property type="reaction ID" value="UER00086"/>
</dbReference>
<gene>
    <name evidence="4" type="primary">aroD</name>
    <name evidence="6" type="ORF">SAMN02910297_00521</name>
    <name evidence="5" type="ORF">YLM1_0778</name>
</gene>
<dbReference type="OrthoDB" id="34329at2157"/>
<feature type="binding site" evidence="4">
    <location>
        <position position="65"/>
    </location>
    <ligand>
        <name>3-dehydroquinate</name>
        <dbReference type="ChEBI" id="CHEBI:32364"/>
    </ligand>
</feature>
<dbReference type="EMBL" id="CP014265">
    <property type="protein sequence ID" value="AMK15335.1"/>
    <property type="molecule type" value="Genomic_DNA"/>
</dbReference>
<dbReference type="GeneID" id="28489074"/>
<dbReference type="InterPro" id="IPR050146">
    <property type="entry name" value="Type-I_3-dehydroquinase"/>
</dbReference>
<dbReference type="AlphaFoldDB" id="A0A126R127"/>
<keyword evidence="4" id="KW-0057">Aromatic amino acid biosynthesis</keyword>
<feature type="binding site" evidence="4">
    <location>
        <position position="202"/>
    </location>
    <ligand>
        <name>3-dehydroquinate</name>
        <dbReference type="ChEBI" id="CHEBI:32364"/>
    </ligand>
</feature>
<evidence type="ECO:0000256" key="3">
    <source>
        <dbReference type="ARBA" id="ARBA00023270"/>
    </source>
</evidence>
<dbReference type="EMBL" id="FOTL01000005">
    <property type="protein sequence ID" value="SFL30234.1"/>
    <property type="molecule type" value="Genomic_DNA"/>
</dbReference>
<evidence type="ECO:0000256" key="1">
    <source>
        <dbReference type="ARBA" id="ARBA00001864"/>
    </source>
</evidence>
<accession>A0A126R127</accession>
<dbReference type="HAMAP" id="MF_00214">
    <property type="entry name" value="AroD"/>
    <property type="match status" value="1"/>
</dbReference>
<comment type="pathway">
    <text evidence="4">Metabolic intermediate biosynthesis; chorismate biosynthesis; chorismate from D-erythrose 4-phosphate and phosphoenolpyruvate: step 3/7.</text>
</comment>
<feature type="active site" description="Schiff-base intermediate with substrate" evidence="4">
    <location>
        <position position="146"/>
    </location>
</feature>
<evidence type="ECO:0000313" key="6">
    <source>
        <dbReference type="EMBL" id="SFL30234.1"/>
    </source>
</evidence>
<dbReference type="GO" id="GO:0008652">
    <property type="term" value="P:amino acid biosynthetic process"/>
    <property type="evidence" value="ECO:0007669"/>
    <property type="project" value="UniProtKB-KW"/>
</dbReference>
<name>A0A126R127_METOL</name>
<dbReference type="InterPro" id="IPR001381">
    <property type="entry name" value="DHquinase_I"/>
</dbReference>
<reference evidence="7" key="2">
    <citation type="submission" date="2016-02" db="EMBL/GenBank/DDBJ databases">
        <title>The draft genome sequence of the rumen methanogen Methanobrevibacter olleyae YLM1.</title>
        <authorList>
            <consortium name="New Zealand Agricultural Greenhouse Gas Research Centre/Pastoral Greenhouse Gas Research Consortium"/>
            <person name="Kelly W.J."/>
            <person name="Li D."/>
            <person name="Lambie S.C."/>
            <person name="Attwood G.T."/>
            <person name="Altermann E."/>
            <person name="Leahy S.C."/>
        </authorList>
    </citation>
    <scope>NUCLEOTIDE SEQUENCE [LARGE SCALE GENOMIC DNA]</scope>
    <source>
        <strain evidence="7">YLM1</strain>
    </source>
</reference>
<dbReference type="KEGG" id="mol:YLM1_0778"/>
<evidence type="ECO:0000313" key="7">
    <source>
        <dbReference type="Proteomes" id="UP000066376"/>
    </source>
</evidence>
<comment type="subunit">
    <text evidence="4">Homodimer.</text>
</comment>
<comment type="function">
    <text evidence="4">Involved in the third step of the chorismate pathway, which leads to the biosynthesis of aromatic amino acids. Catalyzes the cis-dehydration of 3-dehydroquinate (DHQ) and introduces the first double bond of the aromatic ring to yield 3-dehydroshikimate.</text>
</comment>
<dbReference type="PANTHER" id="PTHR43699">
    <property type="entry name" value="3-DEHYDROQUINATE DEHYDRATASE"/>
    <property type="match status" value="1"/>
</dbReference>
<dbReference type="Pfam" id="PF01487">
    <property type="entry name" value="DHquinase_I"/>
    <property type="match status" value="1"/>
</dbReference>
<keyword evidence="7" id="KW-1185">Reference proteome</keyword>
<evidence type="ECO:0000256" key="2">
    <source>
        <dbReference type="ARBA" id="ARBA00023239"/>
    </source>
</evidence>
<dbReference type="GO" id="GO:0046279">
    <property type="term" value="P:3,4-dihydroxybenzoate biosynthetic process"/>
    <property type="evidence" value="ECO:0007669"/>
    <property type="project" value="UniProtKB-ARBA"/>
</dbReference>
<feature type="binding site" evidence="4">
    <location>
        <position position="183"/>
    </location>
    <ligand>
        <name>3-dehydroquinate</name>
        <dbReference type="ChEBI" id="CHEBI:32364"/>
    </ligand>
</feature>